<gene>
    <name evidence="1" type="ORF">S7711_00709</name>
</gene>
<evidence type="ECO:0000313" key="2">
    <source>
        <dbReference type="Proteomes" id="UP000028045"/>
    </source>
</evidence>
<name>A0A084AZY4_STACB</name>
<dbReference type="AlphaFoldDB" id="A0A084AZY4"/>
<sequence>MTTIPSSVLEAFGVRVPPQPLSGGRNLCFRADDLVLKPADDDEEAQWVAELVVALAPDSSGSSYRLPHPIRDIHRPSSFVHEGWTAWSYVSGQAGLSVRFHDILDVSRAFHQDVALLELARPGFLDRVVDRFHEADRVTWGEKSLDGVTKVNEEVLGTIGPALQDLRVLKRPLPQDVPFQLIHGDLTGNVLFDDNPNTPPGIIDLTFYWRPALYADAIVVADGLIWHSRGRDLVEAFGTDDVRLQLLIRAVYWRCLCFCIDPDMSFVQAFLPRTDFRGAAGMIRAIMEAKD</sequence>
<dbReference type="HOGENOM" id="CLU_060550_1_0_1"/>
<reference evidence="1 2" key="1">
    <citation type="journal article" date="2014" name="BMC Genomics">
        <title>Comparative genome sequencing reveals chemotype-specific gene clusters in the toxigenic black mold Stachybotrys.</title>
        <authorList>
            <person name="Semeiks J."/>
            <person name="Borek D."/>
            <person name="Otwinowski Z."/>
            <person name="Grishin N.V."/>
        </authorList>
    </citation>
    <scope>NUCLEOTIDE SEQUENCE [LARGE SCALE GENOMIC DNA]</scope>
    <source>
        <strain evidence="2">CBS 109288 / IBT 7711</strain>
    </source>
</reference>
<dbReference type="Proteomes" id="UP000028045">
    <property type="component" value="Unassembled WGS sequence"/>
</dbReference>
<evidence type="ECO:0008006" key="3">
    <source>
        <dbReference type="Google" id="ProtNLM"/>
    </source>
</evidence>
<proteinExistence type="predicted"/>
<accession>A0A084AZY4</accession>
<dbReference type="SUPFAM" id="SSF56112">
    <property type="entry name" value="Protein kinase-like (PK-like)"/>
    <property type="match status" value="1"/>
</dbReference>
<dbReference type="OrthoDB" id="4187105at2759"/>
<dbReference type="EMBL" id="KL648402">
    <property type="protein sequence ID" value="KEY70863.1"/>
    <property type="molecule type" value="Genomic_DNA"/>
</dbReference>
<dbReference type="InterPro" id="IPR011009">
    <property type="entry name" value="Kinase-like_dom_sf"/>
</dbReference>
<organism evidence="1 2">
    <name type="scientific">Stachybotrys chartarum (strain CBS 109288 / IBT 7711)</name>
    <name type="common">Toxic black mold</name>
    <name type="synonym">Stilbospora chartarum</name>
    <dbReference type="NCBI Taxonomy" id="1280523"/>
    <lineage>
        <taxon>Eukaryota</taxon>
        <taxon>Fungi</taxon>
        <taxon>Dikarya</taxon>
        <taxon>Ascomycota</taxon>
        <taxon>Pezizomycotina</taxon>
        <taxon>Sordariomycetes</taxon>
        <taxon>Hypocreomycetidae</taxon>
        <taxon>Hypocreales</taxon>
        <taxon>Stachybotryaceae</taxon>
        <taxon>Stachybotrys</taxon>
    </lineage>
</organism>
<evidence type="ECO:0000313" key="1">
    <source>
        <dbReference type="EMBL" id="KEY70863.1"/>
    </source>
</evidence>
<protein>
    <recommendedName>
        <fullName evidence="3">Aminoglycoside phosphotransferase domain-containing protein</fullName>
    </recommendedName>
</protein>
<keyword evidence="2" id="KW-1185">Reference proteome</keyword>